<dbReference type="PANTHER" id="PTHR10696:SF56">
    <property type="entry name" value="TAUD_TFDA-LIKE DOMAIN-CONTAINING PROTEIN"/>
    <property type="match status" value="1"/>
</dbReference>
<dbReference type="Pfam" id="PF02668">
    <property type="entry name" value="TauD"/>
    <property type="match status" value="1"/>
</dbReference>
<accession>A0A4R2JP49</accession>
<dbReference type="InterPro" id="IPR042098">
    <property type="entry name" value="TauD-like_sf"/>
</dbReference>
<name>A0A4R2JP49_9PSEU</name>
<keyword evidence="6" id="KW-0223">Dioxygenase</keyword>
<evidence type="ECO:0000256" key="3">
    <source>
        <dbReference type="ARBA" id="ARBA00023004"/>
    </source>
</evidence>
<keyword evidence="2" id="KW-0560">Oxidoreductase</keyword>
<dbReference type="GO" id="GO:0017000">
    <property type="term" value="P:antibiotic biosynthetic process"/>
    <property type="evidence" value="ECO:0007669"/>
    <property type="project" value="UniProtKB-KW"/>
</dbReference>
<reference evidence="6 7" key="1">
    <citation type="submission" date="2019-03" db="EMBL/GenBank/DDBJ databases">
        <title>Genomic Encyclopedia of Type Strains, Phase IV (KMG-IV): sequencing the most valuable type-strain genomes for metagenomic binning, comparative biology and taxonomic classification.</title>
        <authorList>
            <person name="Goeker M."/>
        </authorList>
    </citation>
    <scope>NUCLEOTIDE SEQUENCE [LARGE SCALE GENOMIC DNA]</scope>
    <source>
        <strain evidence="6 7">DSM 45934</strain>
    </source>
</reference>
<dbReference type="Gene3D" id="3.60.130.10">
    <property type="entry name" value="Clavaminate synthase-like"/>
    <property type="match status" value="1"/>
</dbReference>
<dbReference type="Proteomes" id="UP000295680">
    <property type="component" value="Unassembled WGS sequence"/>
</dbReference>
<dbReference type="GO" id="GO:0051213">
    <property type="term" value="F:dioxygenase activity"/>
    <property type="evidence" value="ECO:0007669"/>
    <property type="project" value="UniProtKB-KW"/>
</dbReference>
<proteinExistence type="predicted"/>
<protein>
    <submittedName>
        <fullName evidence="6">TfdA family taurine catabolism dioxygenase TauD</fullName>
    </submittedName>
</protein>
<evidence type="ECO:0000259" key="5">
    <source>
        <dbReference type="Pfam" id="PF02668"/>
    </source>
</evidence>
<keyword evidence="7" id="KW-1185">Reference proteome</keyword>
<dbReference type="InterPro" id="IPR050411">
    <property type="entry name" value="AlphaKG_dependent_hydroxylases"/>
</dbReference>
<dbReference type="RefSeq" id="WP_132116665.1">
    <property type="nucleotide sequence ID" value="NZ_SLWS01000003.1"/>
</dbReference>
<evidence type="ECO:0000256" key="4">
    <source>
        <dbReference type="ARBA" id="ARBA00023194"/>
    </source>
</evidence>
<gene>
    <name evidence="6" type="ORF">EV192_103748</name>
</gene>
<evidence type="ECO:0000313" key="6">
    <source>
        <dbReference type="EMBL" id="TCO61164.1"/>
    </source>
</evidence>
<dbReference type="PANTHER" id="PTHR10696">
    <property type="entry name" value="GAMMA-BUTYROBETAINE HYDROXYLASE-RELATED"/>
    <property type="match status" value="1"/>
</dbReference>
<dbReference type="EMBL" id="SLWS01000003">
    <property type="protein sequence ID" value="TCO61164.1"/>
    <property type="molecule type" value="Genomic_DNA"/>
</dbReference>
<dbReference type="AlphaFoldDB" id="A0A4R2JP49"/>
<evidence type="ECO:0000256" key="1">
    <source>
        <dbReference type="ARBA" id="ARBA00001954"/>
    </source>
</evidence>
<keyword evidence="3" id="KW-0408">Iron</keyword>
<keyword evidence="4" id="KW-0045">Antibiotic biosynthesis</keyword>
<comment type="caution">
    <text evidence="6">The sequence shown here is derived from an EMBL/GenBank/DDBJ whole genome shotgun (WGS) entry which is preliminary data.</text>
</comment>
<comment type="cofactor">
    <cofactor evidence="1">
        <name>Fe(2+)</name>
        <dbReference type="ChEBI" id="CHEBI:29033"/>
    </cofactor>
</comment>
<dbReference type="InterPro" id="IPR003819">
    <property type="entry name" value="TauD/TfdA-like"/>
</dbReference>
<organism evidence="6 7">
    <name type="scientific">Actinocrispum wychmicini</name>
    <dbReference type="NCBI Taxonomy" id="1213861"/>
    <lineage>
        <taxon>Bacteria</taxon>
        <taxon>Bacillati</taxon>
        <taxon>Actinomycetota</taxon>
        <taxon>Actinomycetes</taxon>
        <taxon>Pseudonocardiales</taxon>
        <taxon>Pseudonocardiaceae</taxon>
        <taxon>Actinocrispum</taxon>
    </lineage>
</organism>
<dbReference type="OrthoDB" id="581608at2"/>
<sequence>MEPTFLVNGSVLSAFLARSVPTDVAADKWPTDAPSVTSQARAVAEGILADVRQVPGLAVVQIDPDGLDDHELCTAAWNLFTSLCAPVPQYRTGELMCMVEIASDVPTVSHYSGSSRSGGHHTDGTLLPDPPEIAALLGLSAADTGGETITMSGPALWSQLDPAHQATFARPHHFDVMGQIPGLTTRKQPIAQWGGDNSFQLRYLRRYIEDGYETVGERLPDDLRAAMDAFDRISADETNQTPVLLRRGVILLWNNLRMLHGRRAFTEGTSRRRLRRMYGKFVAARTVNVDVEVVHVHLPADEVADGLSVDKRGG</sequence>
<feature type="domain" description="TauD/TfdA-like" evidence="5">
    <location>
        <begin position="68"/>
        <end position="278"/>
    </location>
</feature>
<evidence type="ECO:0000256" key="2">
    <source>
        <dbReference type="ARBA" id="ARBA00023002"/>
    </source>
</evidence>
<dbReference type="SUPFAM" id="SSF51197">
    <property type="entry name" value="Clavaminate synthase-like"/>
    <property type="match status" value="1"/>
</dbReference>
<evidence type="ECO:0000313" key="7">
    <source>
        <dbReference type="Proteomes" id="UP000295680"/>
    </source>
</evidence>